<dbReference type="Gene3D" id="1.10.3210.10">
    <property type="entry name" value="Hypothetical protein af1432"/>
    <property type="match status" value="1"/>
</dbReference>
<dbReference type="EMBL" id="BOPG01000024">
    <property type="protein sequence ID" value="GIJ56318.1"/>
    <property type="molecule type" value="Genomic_DNA"/>
</dbReference>
<reference evidence="2" key="1">
    <citation type="submission" date="2021-01" db="EMBL/GenBank/DDBJ databases">
        <title>Whole genome shotgun sequence of Virgisporangium aurantiacum NBRC 16421.</title>
        <authorList>
            <person name="Komaki H."/>
            <person name="Tamura T."/>
        </authorList>
    </citation>
    <scope>NUCLEOTIDE SEQUENCE</scope>
    <source>
        <strain evidence="2">NBRC 16421</strain>
    </source>
</reference>
<dbReference type="SUPFAM" id="SSF141868">
    <property type="entry name" value="EAL domain-like"/>
    <property type="match status" value="1"/>
</dbReference>
<dbReference type="Proteomes" id="UP000612585">
    <property type="component" value="Unassembled WGS sequence"/>
</dbReference>
<dbReference type="PIRSF" id="PIRSF003180">
    <property type="entry name" value="DiGMPpdiest_YuxH"/>
    <property type="match status" value="1"/>
</dbReference>
<dbReference type="Pfam" id="PF08668">
    <property type="entry name" value="HDOD"/>
    <property type="match status" value="1"/>
</dbReference>
<keyword evidence="2" id="KW-0808">Transferase</keyword>
<dbReference type="Gene3D" id="3.20.20.450">
    <property type="entry name" value="EAL domain"/>
    <property type="match status" value="1"/>
</dbReference>
<dbReference type="PANTHER" id="PTHR33525:SF4">
    <property type="entry name" value="CYCLIC DI-GMP PHOSPHODIESTERASE CDGJ"/>
    <property type="match status" value="1"/>
</dbReference>
<dbReference type="AlphaFoldDB" id="A0A8J3Z7H7"/>
<dbReference type="PANTHER" id="PTHR33525">
    <property type="match status" value="1"/>
</dbReference>
<name>A0A8J3Z7H7_9ACTN</name>
<organism evidence="2 3">
    <name type="scientific">Virgisporangium aurantiacum</name>
    <dbReference type="NCBI Taxonomy" id="175570"/>
    <lineage>
        <taxon>Bacteria</taxon>
        <taxon>Bacillati</taxon>
        <taxon>Actinomycetota</taxon>
        <taxon>Actinomycetes</taxon>
        <taxon>Micromonosporales</taxon>
        <taxon>Micromonosporaceae</taxon>
        <taxon>Virgisporangium</taxon>
    </lineage>
</organism>
<protein>
    <submittedName>
        <fullName evidence="2">Histidine kinase</fullName>
    </submittedName>
</protein>
<keyword evidence="2" id="KW-0418">Kinase</keyword>
<evidence type="ECO:0000313" key="3">
    <source>
        <dbReference type="Proteomes" id="UP000612585"/>
    </source>
</evidence>
<feature type="domain" description="HDOD" evidence="1">
    <location>
        <begin position="195"/>
        <end position="390"/>
    </location>
</feature>
<dbReference type="InterPro" id="IPR013976">
    <property type="entry name" value="HDOD"/>
</dbReference>
<sequence>MGRQAIYDREGVVVAYELLFRDAAEAVSAADRGSYATSQVIVAAFADFHVDELVDNRACFVNVTREFLVGELPVPFDPARVGVELLADVVVDNDVVAGVQALAEQGYTIAVDQSGTERGQESLLPYASYAKIDMLVDDRDQTQRAIERCRRYPHVQLIAERLETAADVEAAMSLGFQLFQGHGLGRPHVERTTTVNPVRMHRIRLLVELNSGEVSLDRAAAIIQHDPGLAMRVLRLVNSAASGVRRTIASIADAVTMVGTRKLQQWLTLMLLADLADGDEAALEDTIIRARMCQTLAERRGVSGDTAFTAGLLTGVGELLGQSTDRLTTHLPLAVDLSDAVTGRPGPLTDIVRTVRDYQQGPTDSDLGTDMLEAISWTTSTLRPMAGAAA</sequence>
<gene>
    <name evidence="2" type="primary">yuxH_3</name>
    <name evidence="2" type="ORF">Vau01_038340</name>
</gene>
<dbReference type="PROSITE" id="PS51833">
    <property type="entry name" value="HDOD"/>
    <property type="match status" value="1"/>
</dbReference>
<keyword evidence="3" id="KW-1185">Reference proteome</keyword>
<dbReference type="InterPro" id="IPR052340">
    <property type="entry name" value="RNase_Y/CdgJ"/>
</dbReference>
<evidence type="ECO:0000313" key="2">
    <source>
        <dbReference type="EMBL" id="GIJ56318.1"/>
    </source>
</evidence>
<comment type="caution">
    <text evidence="2">The sequence shown here is derived from an EMBL/GenBank/DDBJ whole genome shotgun (WGS) entry which is preliminary data.</text>
</comment>
<dbReference type="SUPFAM" id="SSF109604">
    <property type="entry name" value="HD-domain/PDEase-like"/>
    <property type="match status" value="1"/>
</dbReference>
<evidence type="ECO:0000259" key="1">
    <source>
        <dbReference type="PROSITE" id="PS51833"/>
    </source>
</evidence>
<accession>A0A8J3Z7H7</accession>
<dbReference type="InterPro" id="IPR014408">
    <property type="entry name" value="dGMP_Pdiesterase_EAL/HD-GYP"/>
</dbReference>
<dbReference type="InterPro" id="IPR035919">
    <property type="entry name" value="EAL_sf"/>
</dbReference>
<proteinExistence type="predicted"/>
<dbReference type="GO" id="GO:0016301">
    <property type="term" value="F:kinase activity"/>
    <property type="evidence" value="ECO:0007669"/>
    <property type="project" value="UniProtKB-KW"/>
</dbReference>